<keyword evidence="1" id="KW-1133">Transmembrane helix</keyword>
<gene>
    <name evidence="2" type="ORF">LZ495_18985</name>
</gene>
<dbReference type="RefSeq" id="WP_235053514.1">
    <property type="nucleotide sequence ID" value="NZ_JAKFHA010000010.1"/>
</dbReference>
<keyword evidence="3" id="KW-1185">Reference proteome</keyword>
<comment type="caution">
    <text evidence="2">The sequence shown here is derived from an EMBL/GenBank/DDBJ whole genome shotgun (WGS) entry which is preliminary data.</text>
</comment>
<feature type="transmembrane region" description="Helical" evidence="1">
    <location>
        <begin position="204"/>
        <end position="225"/>
    </location>
</feature>
<evidence type="ECO:0000313" key="3">
    <source>
        <dbReference type="Proteomes" id="UP001165378"/>
    </source>
</evidence>
<keyword evidence="1" id="KW-0472">Membrane</keyword>
<sequence length="231" mass="22763">MATTQLPAPAAAASGAARRAAAGPRFGTPASLACAVVAGPLWVAVSAAQAAAREGFEPTRHPLSALATGSLGWVQIANFVVAGVLIAAGATGLRRALAGAVGGVWVPRLARTAGFGMIAAGLLTMDPADGFPVGTRDGPPETLSWHAIGHMAAGSVTFAALIAAGFVLGRHYARQGRRGLAAASRTAATALLVGNAWAMSGASGGALVLAVGASSMLIWLAAAAARLRRTA</sequence>
<feature type="transmembrane region" description="Helical" evidence="1">
    <location>
        <begin position="105"/>
        <end position="125"/>
    </location>
</feature>
<organism evidence="2 3">
    <name type="scientific">Yinghuangia soli</name>
    <dbReference type="NCBI Taxonomy" id="2908204"/>
    <lineage>
        <taxon>Bacteria</taxon>
        <taxon>Bacillati</taxon>
        <taxon>Actinomycetota</taxon>
        <taxon>Actinomycetes</taxon>
        <taxon>Kitasatosporales</taxon>
        <taxon>Streptomycetaceae</taxon>
        <taxon>Yinghuangia</taxon>
    </lineage>
</organism>
<dbReference type="Proteomes" id="UP001165378">
    <property type="component" value="Unassembled WGS sequence"/>
</dbReference>
<feature type="transmembrane region" description="Helical" evidence="1">
    <location>
        <begin position="145"/>
        <end position="168"/>
    </location>
</feature>
<protein>
    <submittedName>
        <fullName evidence="2">DUF998 domain-containing protein</fullName>
    </submittedName>
</protein>
<feature type="transmembrane region" description="Helical" evidence="1">
    <location>
        <begin position="180"/>
        <end position="198"/>
    </location>
</feature>
<dbReference type="AlphaFoldDB" id="A0AA41Q2M3"/>
<proteinExistence type="predicted"/>
<dbReference type="Pfam" id="PF06197">
    <property type="entry name" value="DUF998"/>
    <property type="match status" value="1"/>
</dbReference>
<accession>A0AA41Q2M3</accession>
<reference evidence="2" key="1">
    <citation type="submission" date="2022-01" db="EMBL/GenBank/DDBJ databases">
        <title>Genome-Based Taxonomic Classification of the Phylum Actinobacteria.</title>
        <authorList>
            <person name="Gao Y."/>
        </authorList>
    </citation>
    <scope>NUCLEOTIDE SEQUENCE</scope>
    <source>
        <strain evidence="2">KLBMP 8922</strain>
    </source>
</reference>
<evidence type="ECO:0000313" key="2">
    <source>
        <dbReference type="EMBL" id="MCF2529284.1"/>
    </source>
</evidence>
<dbReference type="InterPro" id="IPR009339">
    <property type="entry name" value="DUF998"/>
</dbReference>
<name>A0AA41Q2M3_9ACTN</name>
<evidence type="ECO:0000256" key="1">
    <source>
        <dbReference type="SAM" id="Phobius"/>
    </source>
</evidence>
<feature type="transmembrane region" description="Helical" evidence="1">
    <location>
        <begin position="32"/>
        <end position="52"/>
    </location>
</feature>
<dbReference type="EMBL" id="JAKFHA010000010">
    <property type="protein sequence ID" value="MCF2529284.1"/>
    <property type="molecule type" value="Genomic_DNA"/>
</dbReference>
<feature type="transmembrane region" description="Helical" evidence="1">
    <location>
        <begin position="72"/>
        <end position="93"/>
    </location>
</feature>
<keyword evidence="1" id="KW-0812">Transmembrane</keyword>